<name>A0A833JBF8_9BACT</name>
<dbReference type="Pfam" id="PF13344">
    <property type="entry name" value="Hydrolase_6"/>
    <property type="match status" value="1"/>
</dbReference>
<dbReference type="RefSeq" id="WP_152213862.1">
    <property type="nucleotide sequence ID" value="NZ_WFLN01000010.1"/>
</dbReference>
<keyword evidence="2" id="KW-1185">Reference proteome</keyword>
<dbReference type="InterPro" id="IPR036412">
    <property type="entry name" value="HAD-like_sf"/>
</dbReference>
<dbReference type="SUPFAM" id="SSF56784">
    <property type="entry name" value="HAD-like"/>
    <property type="match status" value="1"/>
</dbReference>
<dbReference type="PANTHER" id="PTHR19288">
    <property type="entry name" value="4-NITROPHENYLPHOSPHATASE-RELATED"/>
    <property type="match status" value="1"/>
</dbReference>
<dbReference type="AlphaFoldDB" id="A0A833JBF8"/>
<accession>A0A833JBF8</accession>
<dbReference type="EMBL" id="WFLN01000010">
    <property type="protein sequence ID" value="KAB8028040.1"/>
    <property type="molecule type" value="Genomic_DNA"/>
</dbReference>
<keyword evidence="1" id="KW-0378">Hydrolase</keyword>
<proteinExistence type="predicted"/>
<comment type="caution">
    <text evidence="1">The sequence shown here is derived from an EMBL/GenBank/DDBJ whole genome shotgun (WGS) entry which is preliminary data.</text>
</comment>
<dbReference type="PANTHER" id="PTHR19288:SF46">
    <property type="entry name" value="HALOACID DEHALOGENASE-LIKE HYDROLASE DOMAIN-CONTAINING PROTEIN 2"/>
    <property type="match status" value="1"/>
</dbReference>
<dbReference type="GO" id="GO:0005737">
    <property type="term" value="C:cytoplasm"/>
    <property type="evidence" value="ECO:0007669"/>
    <property type="project" value="TreeGrafter"/>
</dbReference>
<dbReference type="InterPro" id="IPR023214">
    <property type="entry name" value="HAD_sf"/>
</dbReference>
<evidence type="ECO:0000313" key="2">
    <source>
        <dbReference type="Proteomes" id="UP000442694"/>
    </source>
</evidence>
<evidence type="ECO:0000313" key="1">
    <source>
        <dbReference type="EMBL" id="KAB8028040.1"/>
    </source>
</evidence>
<dbReference type="Gene3D" id="3.40.50.1000">
    <property type="entry name" value="HAD superfamily/HAD-like"/>
    <property type="match status" value="2"/>
</dbReference>
<dbReference type="Pfam" id="PF13242">
    <property type="entry name" value="Hydrolase_like"/>
    <property type="match status" value="1"/>
</dbReference>
<sequence length="257" mass="28246">MNKNLKVFIIDLDGVVFQGNNLIPFADKAIQKLKSKGKIPLFLTNNSTTSSIHLAQKLLSMGIECSHSEIMTSGIAAAEFIKTTKVDNEMGIFVCGTNDLRSELTKLDIKISSPDTCGALLVGQNPNFTYDDLKHSVWALQRKIPFIACNMDPNFPSENGRLMPGCGSLVSAISTASKCIVNYEIGKPNPRILDLLLSKHRLNKKDCIIIGDNKNSDIELALQVNIPSVFINSNPSQIISKDYFEAKSLFEAVELLL</sequence>
<organism evidence="1 2">
    <name type="scientific">Fluviispira multicolorata</name>
    <dbReference type="NCBI Taxonomy" id="2654512"/>
    <lineage>
        <taxon>Bacteria</taxon>
        <taxon>Pseudomonadati</taxon>
        <taxon>Bdellovibrionota</taxon>
        <taxon>Oligoflexia</taxon>
        <taxon>Silvanigrellales</taxon>
        <taxon>Silvanigrellaceae</taxon>
        <taxon>Fluviispira</taxon>
    </lineage>
</organism>
<dbReference type="NCBIfam" id="TIGR01460">
    <property type="entry name" value="HAD-SF-IIA"/>
    <property type="match status" value="1"/>
</dbReference>
<dbReference type="InterPro" id="IPR006357">
    <property type="entry name" value="HAD-SF_hydro_IIA"/>
</dbReference>
<reference evidence="1 2" key="1">
    <citation type="submission" date="2019-10" db="EMBL/GenBank/DDBJ databases">
        <title>New genus of Silvanigrellaceae.</title>
        <authorList>
            <person name="Pitt A."/>
            <person name="Hahn M.W."/>
        </authorList>
    </citation>
    <scope>NUCLEOTIDE SEQUENCE [LARGE SCALE GENOMIC DNA]</scope>
    <source>
        <strain evidence="1 2">33A1-SZDP</strain>
    </source>
</reference>
<protein>
    <submittedName>
        <fullName evidence="1">HAD-IIA family hydrolase</fullName>
    </submittedName>
</protein>
<gene>
    <name evidence="1" type="ORF">GCL57_13385</name>
</gene>
<dbReference type="Proteomes" id="UP000442694">
    <property type="component" value="Unassembled WGS sequence"/>
</dbReference>
<dbReference type="GO" id="GO:0016791">
    <property type="term" value="F:phosphatase activity"/>
    <property type="evidence" value="ECO:0007669"/>
    <property type="project" value="TreeGrafter"/>
</dbReference>